<dbReference type="SUPFAM" id="SSF53850">
    <property type="entry name" value="Periplasmic binding protein-like II"/>
    <property type="match status" value="1"/>
</dbReference>
<dbReference type="Proteomes" id="UP000287533">
    <property type="component" value="Unassembled WGS sequence"/>
</dbReference>
<comment type="caution">
    <text evidence="2">The sequence shown here is derived from an EMBL/GenBank/DDBJ whole genome shotgun (WGS) entry which is preliminary data.</text>
</comment>
<name>A0A430FMV8_9BIFI</name>
<keyword evidence="3" id="KW-1185">Reference proteome</keyword>
<feature type="chain" id="PRO_5019322717" evidence="1">
    <location>
        <begin position="33"/>
        <end position="440"/>
    </location>
</feature>
<organism evidence="2 3">
    <name type="scientific">Bifidobacterium goeldii</name>
    <dbReference type="NCBI Taxonomy" id="2306975"/>
    <lineage>
        <taxon>Bacteria</taxon>
        <taxon>Bacillati</taxon>
        <taxon>Actinomycetota</taxon>
        <taxon>Actinomycetes</taxon>
        <taxon>Bifidobacteriales</taxon>
        <taxon>Bifidobacteriaceae</taxon>
        <taxon>Bifidobacterium</taxon>
    </lineage>
</organism>
<dbReference type="PANTHER" id="PTHR43649:SF14">
    <property type="entry name" value="BLR3389 PROTEIN"/>
    <property type="match status" value="1"/>
</dbReference>
<dbReference type="RefSeq" id="WP_125979832.1">
    <property type="nucleotide sequence ID" value="NZ_QXGL01000001.1"/>
</dbReference>
<dbReference type="PANTHER" id="PTHR43649">
    <property type="entry name" value="ARABINOSE-BINDING PROTEIN-RELATED"/>
    <property type="match status" value="1"/>
</dbReference>
<sequence length="440" mass="47857">MKRMMKATAMVATAAMLIPLAACGSSSGGTSAADEDASGEITIWGWGNGMKEVIAGFEKKYPNITVKYTPIGTGNEVAKALNNAIEAGKGAPDVTMLLSTDVSKYAQEGSIADLSSFGAADLGNDFAPGIWNQSQFGGKPYAMPIGGGPMAFFYNKEVFDEAGISEPPTTWDEYYEDAKKIRALGGDHYITNAAGDRDSYAEFNAMIWQMAAHPFTLKDDHLTIDLTGDKQVQKYIEFQQKLIDEDLVNPNIRNWTDDWFRSLGDGSTASLAVGAWMPGNLEYSAAEGKGKWRVAPIPQWDPDHPLNAEDGGSVFAIPTQSKKQAAAWKFIEYSTHDPEGTQILVDIGNFPALKSILNSSKFTDQTNEYFGGQNVNKVLSEAAQTDSKSYQFLPFSAYAQSIFGDHLSKAYQGEVSLEDAVSSYQDALIKYAKEQGYQVN</sequence>
<evidence type="ECO:0000313" key="3">
    <source>
        <dbReference type="Proteomes" id="UP000287533"/>
    </source>
</evidence>
<reference evidence="2 3" key="1">
    <citation type="submission" date="2018-09" db="EMBL/GenBank/DDBJ databases">
        <title>Characterization of the phylogenetic diversity of five novel species belonging to the genus Bifidobacterium.</title>
        <authorList>
            <person name="Lugli G.A."/>
            <person name="Duranti S."/>
            <person name="Milani C."/>
        </authorList>
    </citation>
    <scope>NUCLEOTIDE SEQUENCE [LARGE SCALE GENOMIC DNA]</scope>
    <source>
        <strain evidence="2 3">2034B</strain>
    </source>
</reference>
<dbReference type="EMBL" id="QXGL01000001">
    <property type="protein sequence ID" value="RSX54157.1"/>
    <property type="molecule type" value="Genomic_DNA"/>
</dbReference>
<gene>
    <name evidence="2" type="ORF">D2E25_0465</name>
</gene>
<dbReference type="InterPro" id="IPR006059">
    <property type="entry name" value="SBP"/>
</dbReference>
<protein>
    <submittedName>
        <fullName evidence="2">ABC transporter substrate-binding protein</fullName>
    </submittedName>
</protein>
<dbReference type="CDD" id="cd13585">
    <property type="entry name" value="PBP2_TMBP_like"/>
    <property type="match status" value="1"/>
</dbReference>
<evidence type="ECO:0000313" key="2">
    <source>
        <dbReference type="EMBL" id="RSX54157.1"/>
    </source>
</evidence>
<dbReference type="Gene3D" id="3.40.190.10">
    <property type="entry name" value="Periplasmic binding protein-like II"/>
    <property type="match status" value="1"/>
</dbReference>
<dbReference type="InterPro" id="IPR050490">
    <property type="entry name" value="Bact_solute-bd_prot1"/>
</dbReference>
<dbReference type="Pfam" id="PF01547">
    <property type="entry name" value="SBP_bac_1"/>
    <property type="match status" value="1"/>
</dbReference>
<accession>A0A430FMV8</accession>
<feature type="signal peptide" evidence="1">
    <location>
        <begin position="1"/>
        <end position="32"/>
    </location>
</feature>
<dbReference type="OrthoDB" id="2515046at2"/>
<proteinExistence type="predicted"/>
<evidence type="ECO:0000256" key="1">
    <source>
        <dbReference type="SAM" id="SignalP"/>
    </source>
</evidence>
<keyword evidence="1" id="KW-0732">Signal</keyword>
<dbReference type="AlphaFoldDB" id="A0A430FMV8"/>